<dbReference type="RefSeq" id="WP_058518700.1">
    <property type="nucleotide sequence ID" value="NZ_CAAAIE010000001.1"/>
</dbReference>
<dbReference type="STRING" id="45071.Lpar_2994"/>
<dbReference type="GO" id="GO:0008757">
    <property type="term" value="F:S-adenosylmethionine-dependent methyltransferase activity"/>
    <property type="evidence" value="ECO:0007669"/>
    <property type="project" value="InterPro"/>
</dbReference>
<sequence>MQTIILSPEEIISGYDKVSILYPFIPSLSHWRSWEYAAYQKYDLSGRILDIGCGDGAYFRLLWPHATHVVGIDINEEVAELARNSGVYKQVHTTAAHHIPEENETFDHVFANCSLEHMDYIDDVLAELFRCLKPEGTLLCSVVTNRFIEWCLLPDFLEKASFSDAARSIRDRFVDFHHVVNPFTVNTWREKFTNNGFSIQEHVPILPRFNSSLFLFIDNIWHTRENSGGEIGDIIYPFLSTNPKFPDAFRKIIEAFLELETDRQDCSGSVFLLKKFS</sequence>
<dbReference type="GO" id="GO:0032259">
    <property type="term" value="P:methylation"/>
    <property type="evidence" value="ECO:0007669"/>
    <property type="project" value="UniProtKB-KW"/>
</dbReference>
<dbReference type="PATRIC" id="fig|45071.6.peg.3220"/>
<keyword evidence="2" id="KW-0489">Methyltransferase</keyword>
<dbReference type="PANTHER" id="PTHR43861:SF1">
    <property type="entry name" value="TRANS-ACONITATE 2-METHYLTRANSFERASE"/>
    <property type="match status" value="1"/>
</dbReference>
<dbReference type="SUPFAM" id="SSF53335">
    <property type="entry name" value="S-adenosyl-L-methionine-dependent methyltransferases"/>
    <property type="match status" value="1"/>
</dbReference>
<keyword evidence="2" id="KW-0808">Transferase</keyword>
<dbReference type="AlphaFoldDB" id="A0A1E5JL56"/>
<organism evidence="2 3">
    <name type="scientific">Legionella parisiensis</name>
    <dbReference type="NCBI Taxonomy" id="45071"/>
    <lineage>
        <taxon>Bacteria</taxon>
        <taxon>Pseudomonadati</taxon>
        <taxon>Pseudomonadota</taxon>
        <taxon>Gammaproteobacteria</taxon>
        <taxon>Legionellales</taxon>
        <taxon>Legionellaceae</taxon>
        <taxon>Legionella</taxon>
    </lineage>
</organism>
<protein>
    <submittedName>
        <fullName evidence="2">Ubiquinone/menaquinone biosynthesis C-methyltransferase UbiE</fullName>
    </submittedName>
</protein>
<evidence type="ECO:0000313" key="3">
    <source>
        <dbReference type="Proteomes" id="UP000095229"/>
    </source>
</evidence>
<reference evidence="2 3" key="1">
    <citation type="submission" date="2016-02" db="EMBL/GenBank/DDBJ databases">
        <title>Secondary metabolites in Legionella.</title>
        <authorList>
            <person name="Tobias N.J."/>
            <person name="Bode H.B."/>
        </authorList>
    </citation>
    <scope>NUCLEOTIDE SEQUENCE [LARGE SCALE GENOMIC DNA]</scope>
    <source>
        <strain evidence="2 3">DSM 19216</strain>
    </source>
</reference>
<dbReference type="CDD" id="cd02440">
    <property type="entry name" value="AdoMet_MTases"/>
    <property type="match status" value="1"/>
</dbReference>
<evidence type="ECO:0000259" key="1">
    <source>
        <dbReference type="Pfam" id="PF08241"/>
    </source>
</evidence>
<dbReference type="PANTHER" id="PTHR43861">
    <property type="entry name" value="TRANS-ACONITATE 2-METHYLTRANSFERASE-RELATED"/>
    <property type="match status" value="1"/>
</dbReference>
<name>A0A1E5JL56_9GAMM</name>
<accession>A0A1E5JL56</accession>
<dbReference type="EMBL" id="LSOG01000104">
    <property type="protein sequence ID" value="OEH45275.1"/>
    <property type="molecule type" value="Genomic_DNA"/>
</dbReference>
<dbReference type="Proteomes" id="UP000095229">
    <property type="component" value="Unassembled WGS sequence"/>
</dbReference>
<gene>
    <name evidence="2" type="primary">ubiE_3</name>
    <name evidence="2" type="ORF">lpari_03755</name>
</gene>
<keyword evidence="2" id="KW-0830">Ubiquinone</keyword>
<evidence type="ECO:0000313" key="2">
    <source>
        <dbReference type="EMBL" id="OEH45275.1"/>
    </source>
</evidence>
<comment type="caution">
    <text evidence="2">The sequence shown here is derived from an EMBL/GenBank/DDBJ whole genome shotgun (WGS) entry which is preliminary data.</text>
</comment>
<dbReference type="InterPro" id="IPR029063">
    <property type="entry name" value="SAM-dependent_MTases_sf"/>
</dbReference>
<dbReference type="Pfam" id="PF08241">
    <property type="entry name" value="Methyltransf_11"/>
    <property type="match status" value="1"/>
</dbReference>
<keyword evidence="3" id="KW-1185">Reference proteome</keyword>
<feature type="domain" description="Methyltransferase type 11" evidence="1">
    <location>
        <begin position="49"/>
        <end position="140"/>
    </location>
</feature>
<proteinExistence type="predicted"/>
<dbReference type="OrthoDB" id="9760689at2"/>
<dbReference type="InterPro" id="IPR013216">
    <property type="entry name" value="Methyltransf_11"/>
</dbReference>
<dbReference type="Gene3D" id="3.40.50.150">
    <property type="entry name" value="Vaccinia Virus protein VP39"/>
    <property type="match status" value="1"/>
</dbReference>